<accession>A0A1F4VZY3</accession>
<evidence type="ECO:0000313" key="4">
    <source>
        <dbReference type="Proteomes" id="UP000176614"/>
    </source>
</evidence>
<reference evidence="3 4" key="1">
    <citation type="journal article" date="2016" name="Nat. Commun.">
        <title>Thousands of microbial genomes shed light on interconnected biogeochemical processes in an aquifer system.</title>
        <authorList>
            <person name="Anantharaman K."/>
            <person name="Brown C.T."/>
            <person name="Hug L.A."/>
            <person name="Sharon I."/>
            <person name="Castelle C.J."/>
            <person name="Probst A.J."/>
            <person name="Thomas B.C."/>
            <person name="Singh A."/>
            <person name="Wilkins M.J."/>
            <person name="Karaoz U."/>
            <person name="Brodie E.L."/>
            <person name="Williams K.H."/>
            <person name="Hubbard S.S."/>
            <person name="Banfield J.F."/>
        </authorList>
    </citation>
    <scope>NUCLEOTIDE SEQUENCE [LARGE SCALE GENOMIC DNA]</scope>
</reference>
<comment type="caution">
    <text evidence="3">The sequence shown here is derived from an EMBL/GenBank/DDBJ whole genome shotgun (WGS) entry which is preliminary data.</text>
</comment>
<protein>
    <recommendedName>
        <fullName evidence="2">TIR domain-containing protein</fullName>
    </recommendedName>
</protein>
<dbReference type="SUPFAM" id="SSF52200">
    <property type="entry name" value="Toll/Interleukin receptor TIR domain"/>
    <property type="match status" value="1"/>
</dbReference>
<dbReference type="PROSITE" id="PS50104">
    <property type="entry name" value="TIR"/>
    <property type="match status" value="1"/>
</dbReference>
<dbReference type="Gene3D" id="3.40.50.10140">
    <property type="entry name" value="Toll/interleukin-1 receptor homology (TIR) domain"/>
    <property type="match status" value="1"/>
</dbReference>
<dbReference type="InterPro" id="IPR035897">
    <property type="entry name" value="Toll_tir_struct_dom_sf"/>
</dbReference>
<evidence type="ECO:0000259" key="2">
    <source>
        <dbReference type="PROSITE" id="PS50104"/>
    </source>
</evidence>
<dbReference type="EMBL" id="MEVT01000013">
    <property type="protein sequence ID" value="OGC62724.1"/>
    <property type="molecule type" value="Genomic_DNA"/>
</dbReference>
<name>A0A1F4VZY3_UNCKA</name>
<dbReference type="GO" id="GO:0007165">
    <property type="term" value="P:signal transduction"/>
    <property type="evidence" value="ECO:0007669"/>
    <property type="project" value="InterPro"/>
</dbReference>
<feature type="domain" description="TIR" evidence="2">
    <location>
        <begin position="79"/>
        <end position="219"/>
    </location>
</feature>
<dbReference type="InterPro" id="IPR000157">
    <property type="entry name" value="TIR_dom"/>
</dbReference>
<organism evidence="3 4">
    <name type="scientific">candidate division WWE3 bacterium RIFOXYA2_FULL_46_9</name>
    <dbReference type="NCBI Taxonomy" id="1802636"/>
    <lineage>
        <taxon>Bacteria</taxon>
        <taxon>Katanobacteria</taxon>
    </lineage>
</organism>
<dbReference type="AlphaFoldDB" id="A0A1F4VZY3"/>
<gene>
    <name evidence="3" type="ORF">A2264_03915</name>
</gene>
<proteinExistence type="predicted"/>
<sequence length="583" mass="66717">MSDSSEREVLQERYEKAVRRAEHWMNEQGRSQAWLAEQLGVERSIVTRFLQGEPRYIPQPGRKRIMGILEGIERICREPKRDIFLSHSSKDKDFVRKLAADIESNRKGDRRLLTWIDEAQIRPGQSIPALVTQGIETSEFIGLVLTPNYFEKGSGWTDAEWHAALHSDPDNRKAKLVPLLVDDCPYVPALLRHLLMIDFREGKYEHGLKQLLRILRDEPLPRPVAVRGQLVESNGRIDRSTLIAELAVPEADPDVVSERAYCNLLPIERLPRFVYSAPIAQRLRKARSGSADGMPTKSELRGEIYRLQDESNAKRWLPAFRVDGDNIVTFHDLESTEGILQEVIEPDGVEVFDTADFIADPIDRNLVVSLLNMSIARHMRRCGLLADETRFNRFFFPPDDGKERVIEWIPAKNKAKRTVTKPYVRNDVTTGWMHHACYIKVIYLASRLYIHLSPTRLITEDGERVRGGPDVGRIVVRWLGQERNLHVLYNVRFWTTVLRSRPGPISVRIGDQFMEVAKVPAFIQQGYGIAGDQRDLMGLLDREASMISQMENAEELTETVVDDSDEDSNVACEPDEETFTDVE</sequence>
<evidence type="ECO:0000256" key="1">
    <source>
        <dbReference type="SAM" id="MobiDB-lite"/>
    </source>
</evidence>
<dbReference type="Pfam" id="PF13676">
    <property type="entry name" value="TIR_2"/>
    <property type="match status" value="1"/>
</dbReference>
<dbReference type="SMART" id="SM00255">
    <property type="entry name" value="TIR"/>
    <property type="match status" value="1"/>
</dbReference>
<evidence type="ECO:0000313" key="3">
    <source>
        <dbReference type="EMBL" id="OGC62724.1"/>
    </source>
</evidence>
<dbReference type="Proteomes" id="UP000176614">
    <property type="component" value="Unassembled WGS sequence"/>
</dbReference>
<feature type="region of interest" description="Disordered" evidence="1">
    <location>
        <begin position="559"/>
        <end position="583"/>
    </location>
</feature>